<dbReference type="EMBL" id="NTJZ01000004">
    <property type="protein sequence ID" value="PDH34262.1"/>
    <property type="molecule type" value="Genomic_DNA"/>
</dbReference>
<protein>
    <recommendedName>
        <fullName evidence="3">Peptidyl-prolyl cis-trans isomerase</fullName>
        <shortName evidence="3">PPIase</shortName>
        <ecNumber evidence="3">5.2.1.8</ecNumber>
    </recommendedName>
</protein>
<dbReference type="InterPro" id="IPR029000">
    <property type="entry name" value="Cyclophilin-like_dom_sf"/>
</dbReference>
<dbReference type="Pfam" id="PF00160">
    <property type="entry name" value="Pro_isomerase"/>
    <property type="match status" value="1"/>
</dbReference>
<evidence type="ECO:0000256" key="2">
    <source>
        <dbReference type="ARBA" id="ARBA00023235"/>
    </source>
</evidence>
<dbReference type="Proteomes" id="UP000219329">
    <property type="component" value="Unassembled WGS sequence"/>
</dbReference>
<dbReference type="InterPro" id="IPR002130">
    <property type="entry name" value="Cyclophilin-type_PPIase_dom"/>
</dbReference>
<dbReference type="SUPFAM" id="SSF50891">
    <property type="entry name" value="Cyclophilin-like"/>
    <property type="match status" value="1"/>
</dbReference>
<sequence>MPSELFADAVTAQSAMEDPTNPLILLSTSTGDIYIELLSREAPNNVENFLALAHGEIEFINPNSNTSFQPRYFDGMQFHRVVPGFVVQAGSPYHNPLGMPSTLLSDEINANSLGLDQQQVLDADGNFNSLLNIKSKEEFHEILLKPLYASLEIESEVEMLDRQFEIFNTLNSLTIKQAYENQGYRYTNEITTREITRGIVALANAGPDQNGPEFFIALENLPWLSGRNTVIGKVIEGMETADAIGNTNIDPVNPSRFATLIYSLRRIN</sequence>
<name>A0A2A5WCX2_9GAMM</name>
<dbReference type="InterPro" id="IPR044666">
    <property type="entry name" value="Cyclophilin_A-like"/>
</dbReference>
<comment type="caution">
    <text evidence="5">The sequence shown here is derived from an EMBL/GenBank/DDBJ whole genome shotgun (WGS) entry which is preliminary data.</text>
</comment>
<organism evidence="5 6">
    <name type="scientific">OM182 bacterium MED-G28</name>
    <dbReference type="NCBI Taxonomy" id="1986256"/>
    <lineage>
        <taxon>Bacteria</taxon>
        <taxon>Pseudomonadati</taxon>
        <taxon>Pseudomonadota</taxon>
        <taxon>Gammaproteobacteria</taxon>
        <taxon>OMG group</taxon>
        <taxon>OM182 clade</taxon>
    </lineage>
</organism>
<dbReference type="EC" id="5.2.1.8" evidence="3"/>
<dbReference type="PRINTS" id="PR00153">
    <property type="entry name" value="CSAPPISMRASE"/>
</dbReference>
<reference evidence="5 6" key="1">
    <citation type="submission" date="2017-08" db="EMBL/GenBank/DDBJ databases">
        <title>Fine stratification of microbial communities through a metagenomic profile of the photic zone.</title>
        <authorList>
            <person name="Haro-Moreno J.M."/>
            <person name="Lopez-Perez M."/>
            <person name="De La Torre J."/>
            <person name="Picazo A."/>
            <person name="Camacho A."/>
            <person name="Rodriguez-Valera F."/>
        </authorList>
    </citation>
    <scope>NUCLEOTIDE SEQUENCE [LARGE SCALE GENOMIC DNA]</scope>
    <source>
        <strain evidence="5">MED-G28</strain>
    </source>
</reference>
<evidence type="ECO:0000259" key="4">
    <source>
        <dbReference type="PROSITE" id="PS50072"/>
    </source>
</evidence>
<comment type="catalytic activity">
    <reaction evidence="3">
        <text>[protein]-peptidylproline (omega=180) = [protein]-peptidylproline (omega=0)</text>
        <dbReference type="Rhea" id="RHEA:16237"/>
        <dbReference type="Rhea" id="RHEA-COMP:10747"/>
        <dbReference type="Rhea" id="RHEA-COMP:10748"/>
        <dbReference type="ChEBI" id="CHEBI:83833"/>
        <dbReference type="ChEBI" id="CHEBI:83834"/>
        <dbReference type="EC" id="5.2.1.8"/>
    </reaction>
</comment>
<dbReference type="Gene3D" id="2.40.100.10">
    <property type="entry name" value="Cyclophilin-like"/>
    <property type="match status" value="2"/>
</dbReference>
<keyword evidence="1 3" id="KW-0697">Rotamase</keyword>
<evidence type="ECO:0000313" key="5">
    <source>
        <dbReference type="EMBL" id="PDH34262.1"/>
    </source>
</evidence>
<dbReference type="PROSITE" id="PS50072">
    <property type="entry name" value="CSA_PPIASE_2"/>
    <property type="match status" value="1"/>
</dbReference>
<proteinExistence type="inferred from homology"/>
<evidence type="ECO:0000256" key="1">
    <source>
        <dbReference type="ARBA" id="ARBA00023110"/>
    </source>
</evidence>
<feature type="domain" description="PPIase cyclophilin-type" evidence="4">
    <location>
        <begin position="27"/>
        <end position="266"/>
    </location>
</feature>
<evidence type="ECO:0000256" key="3">
    <source>
        <dbReference type="RuleBase" id="RU363019"/>
    </source>
</evidence>
<comment type="similarity">
    <text evidence="3">Belongs to the cyclophilin-type PPIase family.</text>
</comment>
<dbReference type="PANTHER" id="PTHR45625">
    <property type="entry name" value="PEPTIDYL-PROLYL CIS-TRANS ISOMERASE-RELATED"/>
    <property type="match status" value="1"/>
</dbReference>
<dbReference type="GO" id="GO:0003755">
    <property type="term" value="F:peptidyl-prolyl cis-trans isomerase activity"/>
    <property type="evidence" value="ECO:0007669"/>
    <property type="project" value="UniProtKB-UniRule"/>
</dbReference>
<accession>A0A2A5WCX2</accession>
<evidence type="ECO:0000313" key="6">
    <source>
        <dbReference type="Proteomes" id="UP000219329"/>
    </source>
</evidence>
<dbReference type="AlphaFoldDB" id="A0A2A5WCX2"/>
<dbReference type="PANTHER" id="PTHR45625:SF4">
    <property type="entry name" value="PEPTIDYLPROLYL ISOMERASE DOMAIN AND WD REPEAT-CONTAINING PROTEIN 1"/>
    <property type="match status" value="1"/>
</dbReference>
<comment type="function">
    <text evidence="3">PPIases accelerate the folding of proteins. It catalyzes the cis-trans isomerization of proline imidic peptide bonds in oligopeptides.</text>
</comment>
<keyword evidence="2 3" id="KW-0413">Isomerase</keyword>
<gene>
    <name evidence="5" type="ORF">CNF02_05555</name>
</gene>